<dbReference type="SUPFAM" id="SSF51905">
    <property type="entry name" value="FAD/NAD(P)-binding domain"/>
    <property type="match status" value="1"/>
</dbReference>
<evidence type="ECO:0000259" key="8">
    <source>
        <dbReference type="Pfam" id="PF01494"/>
    </source>
</evidence>
<keyword evidence="4" id="KW-0285">Flavoprotein</keyword>
<evidence type="ECO:0000313" key="10">
    <source>
        <dbReference type="Proteomes" id="UP001205890"/>
    </source>
</evidence>
<evidence type="ECO:0000256" key="5">
    <source>
        <dbReference type="ARBA" id="ARBA00022827"/>
    </source>
</evidence>
<evidence type="ECO:0000256" key="7">
    <source>
        <dbReference type="ARBA" id="ARBA00023033"/>
    </source>
</evidence>
<dbReference type="PRINTS" id="PR00420">
    <property type="entry name" value="RNGMNOXGNASE"/>
</dbReference>
<keyword evidence="5" id="KW-0274">FAD</keyword>
<accession>A0ABT1LDB1</accession>
<comment type="similarity">
    <text evidence="3">Belongs to the UbiH/COQ6 family.</text>
</comment>
<comment type="caution">
    <text evidence="9">The sequence shown here is derived from an EMBL/GenBank/DDBJ whole genome shotgun (WGS) entry which is preliminary data.</text>
</comment>
<evidence type="ECO:0000256" key="6">
    <source>
        <dbReference type="ARBA" id="ARBA00023002"/>
    </source>
</evidence>
<evidence type="ECO:0000256" key="1">
    <source>
        <dbReference type="ARBA" id="ARBA00001974"/>
    </source>
</evidence>
<dbReference type="PANTHER" id="PTHR43876">
    <property type="entry name" value="UBIQUINONE BIOSYNTHESIS MONOOXYGENASE COQ6, MITOCHONDRIAL"/>
    <property type="match status" value="1"/>
</dbReference>
<evidence type="ECO:0000313" key="9">
    <source>
        <dbReference type="EMBL" id="MCP8939497.1"/>
    </source>
</evidence>
<dbReference type="Gene3D" id="3.50.50.60">
    <property type="entry name" value="FAD/NAD(P)-binding domain"/>
    <property type="match status" value="2"/>
</dbReference>
<evidence type="ECO:0000256" key="2">
    <source>
        <dbReference type="ARBA" id="ARBA00004749"/>
    </source>
</evidence>
<dbReference type="InterPro" id="IPR036188">
    <property type="entry name" value="FAD/NAD-bd_sf"/>
</dbReference>
<organism evidence="9 10">
    <name type="scientific">Alsobacter ponti</name>
    <dbReference type="NCBI Taxonomy" id="2962936"/>
    <lineage>
        <taxon>Bacteria</taxon>
        <taxon>Pseudomonadati</taxon>
        <taxon>Pseudomonadota</taxon>
        <taxon>Alphaproteobacteria</taxon>
        <taxon>Hyphomicrobiales</taxon>
        <taxon>Alsobacteraceae</taxon>
        <taxon>Alsobacter</taxon>
    </lineage>
</organism>
<evidence type="ECO:0000256" key="3">
    <source>
        <dbReference type="ARBA" id="ARBA00005349"/>
    </source>
</evidence>
<dbReference type="InterPro" id="IPR051205">
    <property type="entry name" value="UbiH/COQ6_monooxygenase"/>
</dbReference>
<sequence length="385" mass="39797">MDSTDIAIVGGGAVGLSAGIALARQGWRVVLASRGPVRRDGRTIALMDGSVRFLEEIGAWEALAPHAAPLASLTIVDDTGGLFRGPPVTFHAGELGLDAFGQNVENGTLVESIARVAAATPGLELRDALMTGLSTDGTHAAVALDTGETLRAGLVVGADGRASPVRVAAGIGSRPWTYEQSAVTAILAHDKSHHDTSTEFHTRAGPFTLVPLQGKRSSLVWLTNPARAEELAGLDPEAFALAAEQQAHSMLGAMRLDGPRGVVPMSGLSVDRFTARRTAIVGEAAHVFPPIGAQGLNLGLRDATDLARALGPAGGDPGAPERLARYERARGPDVRKLTAAVDLLNRSLLAGLMPVDALRGAGLLALASIGPLRRIVMRQGLGAGR</sequence>
<proteinExistence type="inferred from homology"/>
<dbReference type="Pfam" id="PF01494">
    <property type="entry name" value="FAD_binding_3"/>
    <property type="match status" value="1"/>
</dbReference>
<dbReference type="PANTHER" id="PTHR43876:SF7">
    <property type="entry name" value="UBIQUINONE BIOSYNTHESIS MONOOXYGENASE COQ6, MITOCHONDRIAL"/>
    <property type="match status" value="1"/>
</dbReference>
<evidence type="ECO:0000256" key="4">
    <source>
        <dbReference type="ARBA" id="ARBA00022630"/>
    </source>
</evidence>
<dbReference type="RefSeq" id="WP_254743093.1">
    <property type="nucleotide sequence ID" value="NZ_JANCLU010000012.1"/>
</dbReference>
<keyword evidence="7" id="KW-0503">Monooxygenase</keyword>
<reference evidence="9 10" key="1">
    <citation type="submission" date="2022-07" db="EMBL/GenBank/DDBJ databases">
        <authorList>
            <person name="Li W.-J."/>
            <person name="Deng Q.-Q."/>
        </authorList>
    </citation>
    <scope>NUCLEOTIDE SEQUENCE [LARGE SCALE GENOMIC DNA]</scope>
    <source>
        <strain evidence="9 10">SYSU M60028</strain>
    </source>
</reference>
<protein>
    <submittedName>
        <fullName evidence="9">UbiH/UbiF family hydroxylase</fullName>
    </submittedName>
</protein>
<dbReference type="InterPro" id="IPR002938">
    <property type="entry name" value="FAD-bd"/>
</dbReference>
<keyword evidence="6" id="KW-0560">Oxidoreductase</keyword>
<comment type="pathway">
    <text evidence="2">Cofactor biosynthesis; ubiquinone biosynthesis.</text>
</comment>
<keyword evidence="10" id="KW-1185">Reference proteome</keyword>
<dbReference type="InterPro" id="IPR010971">
    <property type="entry name" value="UbiH/COQ6"/>
</dbReference>
<dbReference type="NCBIfam" id="NF005691">
    <property type="entry name" value="PRK07494.1"/>
    <property type="match status" value="1"/>
</dbReference>
<comment type="cofactor">
    <cofactor evidence="1">
        <name>FAD</name>
        <dbReference type="ChEBI" id="CHEBI:57692"/>
    </cofactor>
</comment>
<feature type="domain" description="FAD-binding" evidence="8">
    <location>
        <begin position="4"/>
        <end position="338"/>
    </location>
</feature>
<name>A0ABT1LDB1_9HYPH</name>
<dbReference type="EMBL" id="JANCLU010000012">
    <property type="protein sequence ID" value="MCP8939497.1"/>
    <property type="molecule type" value="Genomic_DNA"/>
</dbReference>
<dbReference type="NCBIfam" id="TIGR01988">
    <property type="entry name" value="Ubi-OHases"/>
    <property type="match status" value="1"/>
</dbReference>
<dbReference type="Proteomes" id="UP001205890">
    <property type="component" value="Unassembled WGS sequence"/>
</dbReference>
<gene>
    <name evidence="9" type="ORF">NK718_13305</name>
</gene>